<organism evidence="4 5">
    <name type="scientific">Skeletonema marinoi</name>
    <dbReference type="NCBI Taxonomy" id="267567"/>
    <lineage>
        <taxon>Eukaryota</taxon>
        <taxon>Sar</taxon>
        <taxon>Stramenopiles</taxon>
        <taxon>Ochrophyta</taxon>
        <taxon>Bacillariophyta</taxon>
        <taxon>Coscinodiscophyceae</taxon>
        <taxon>Thalassiosirophycidae</taxon>
        <taxon>Thalassiosirales</taxon>
        <taxon>Skeletonemataceae</taxon>
        <taxon>Skeletonema</taxon>
        <taxon>Skeletonema marinoi-dohrnii complex</taxon>
    </lineage>
</organism>
<keyword evidence="1" id="KW-0175">Coiled coil</keyword>
<dbReference type="SUPFAM" id="SSF51735">
    <property type="entry name" value="NAD(P)-binding Rossmann-fold domains"/>
    <property type="match status" value="1"/>
</dbReference>
<dbReference type="InterPro" id="IPR036291">
    <property type="entry name" value="NAD(P)-bd_dom_sf"/>
</dbReference>
<gene>
    <name evidence="4" type="ORF">QTG54_004767</name>
</gene>
<dbReference type="Pfam" id="PF01370">
    <property type="entry name" value="Epimerase"/>
    <property type="match status" value="1"/>
</dbReference>
<accession>A0AAD8YD26</accession>
<dbReference type="Gene3D" id="3.40.50.720">
    <property type="entry name" value="NAD(P)-binding Rossmann-like Domain"/>
    <property type="match status" value="1"/>
</dbReference>
<evidence type="ECO:0000313" key="5">
    <source>
        <dbReference type="Proteomes" id="UP001224775"/>
    </source>
</evidence>
<feature type="compositionally biased region" description="Acidic residues" evidence="2">
    <location>
        <begin position="383"/>
        <end position="396"/>
    </location>
</feature>
<dbReference type="PANTHER" id="PTHR12126">
    <property type="entry name" value="NADH-UBIQUINONE OXIDOREDUCTASE 39 KDA SUBUNIT-RELATED"/>
    <property type="match status" value="1"/>
</dbReference>
<feature type="domain" description="NAD-dependent epimerase/dehydratase" evidence="3">
    <location>
        <begin position="474"/>
        <end position="550"/>
    </location>
</feature>
<dbReference type="Proteomes" id="UP001224775">
    <property type="component" value="Unassembled WGS sequence"/>
</dbReference>
<dbReference type="AlphaFoldDB" id="A0AAD8YD26"/>
<keyword evidence="5" id="KW-1185">Reference proteome</keyword>
<evidence type="ECO:0000259" key="3">
    <source>
        <dbReference type="Pfam" id="PF01370"/>
    </source>
</evidence>
<dbReference type="EMBL" id="JATAAI010000007">
    <property type="protein sequence ID" value="KAK1744234.1"/>
    <property type="molecule type" value="Genomic_DNA"/>
</dbReference>
<sequence>MMSDEYSLLEDMIHERDSHIANLTNQLHQTSDSIHTLSKELHQKSVARKQQREEHSHSIKRLKEEHLEQRQKLARFEQNVKGGGGLRVHEYAALMRSANSNQVESSYVIRLQAQLCRAMHSLGVMESQLALVKDNCSSLIRFMKEDLSHMVDDRTRREIELMNGLAKVDHEHRVLQDKMESKINEKEELLESVREEYEELGLVYDEEEVKAALEVKYLLEQMEKIETEKERVEKELLQALLDRERQIVALKNETENLGVRLETLQSNEMSDGGKSDGVEGTQQKQAGDGEEQEEAVGAVEDVAQDDNEAQEEAVSTVEEETSERKEETEESEVTNDQQEAIASVTSQLEDATIKEKSDSTQKESIENGTDLIEKENADSDPAAVEDEGGASDEGENDNGIVSSQSQQEENNDEGSNNAEEVDASPDTMPQNEVPDEEVVAETDESTYVHLLSAITLAVAPLTTLALAAPKPMKVTVFGGTGYVGSAVCERLVKRGHTVTAVSRRGVNPKPDSKELSEVNWVAGDATDAKTVDSVIKDSDAAVHAIGLLFDVDSGLSNLNIIVSGSGSVPGETSTYDAITRSTAFNVINSIEKKQTSLMNVMNKDKFPFCFVSAAEAGWPDVPFGKTIDEKLAPAWLNKYLVAKRAVEQRLKDSNDKKGVIRSAIYRPSLIWDWTKFDVLPVIPVFNLASAIGIPFVDKTVRVETLADAIVAGIEGDDISGVQRFGEMEDISKRVR</sequence>
<dbReference type="InterPro" id="IPR001509">
    <property type="entry name" value="Epimerase_deHydtase"/>
</dbReference>
<feature type="compositionally biased region" description="Acidic residues" evidence="2">
    <location>
        <begin position="302"/>
        <end position="321"/>
    </location>
</feature>
<feature type="compositionally biased region" description="Polar residues" evidence="2">
    <location>
        <begin position="399"/>
        <end position="418"/>
    </location>
</feature>
<feature type="compositionally biased region" description="Basic and acidic residues" evidence="2">
    <location>
        <begin position="351"/>
        <end position="377"/>
    </location>
</feature>
<evidence type="ECO:0000313" key="4">
    <source>
        <dbReference type="EMBL" id="KAK1744234.1"/>
    </source>
</evidence>
<dbReference type="GO" id="GO:0005739">
    <property type="term" value="C:mitochondrion"/>
    <property type="evidence" value="ECO:0007669"/>
    <property type="project" value="TreeGrafter"/>
</dbReference>
<evidence type="ECO:0000256" key="2">
    <source>
        <dbReference type="SAM" id="MobiDB-lite"/>
    </source>
</evidence>
<dbReference type="PANTHER" id="PTHR12126:SF15">
    <property type="entry name" value="NAD(P)-BINDING DOMAIN-CONTAINING PROTEIN"/>
    <property type="match status" value="1"/>
</dbReference>
<comment type="caution">
    <text evidence="4">The sequence shown here is derived from an EMBL/GenBank/DDBJ whole genome shotgun (WGS) entry which is preliminary data.</text>
</comment>
<dbReference type="InterPro" id="IPR051207">
    <property type="entry name" value="ComplexI_NDUFA9_subunit"/>
</dbReference>
<proteinExistence type="predicted"/>
<feature type="compositionally biased region" description="Polar residues" evidence="2">
    <location>
        <begin position="335"/>
        <end position="349"/>
    </location>
</feature>
<reference evidence="4" key="1">
    <citation type="submission" date="2023-06" db="EMBL/GenBank/DDBJ databases">
        <title>Survivors Of The Sea: Transcriptome response of Skeletonema marinoi to long-term dormancy.</title>
        <authorList>
            <person name="Pinder M.I.M."/>
            <person name="Kourtchenko O."/>
            <person name="Robertson E.K."/>
            <person name="Larsson T."/>
            <person name="Maumus F."/>
            <person name="Osuna-Cruz C.M."/>
            <person name="Vancaester E."/>
            <person name="Stenow R."/>
            <person name="Vandepoele K."/>
            <person name="Ploug H."/>
            <person name="Bruchert V."/>
            <person name="Godhe A."/>
            <person name="Topel M."/>
        </authorList>
    </citation>
    <scope>NUCLEOTIDE SEQUENCE</scope>
    <source>
        <strain evidence="4">R05AC</strain>
    </source>
</reference>
<evidence type="ECO:0000256" key="1">
    <source>
        <dbReference type="SAM" id="Coils"/>
    </source>
</evidence>
<feature type="region of interest" description="Disordered" evidence="2">
    <location>
        <begin position="264"/>
        <end position="434"/>
    </location>
</feature>
<name>A0AAD8YD26_9STRA</name>
<protein>
    <submittedName>
        <fullName evidence="4">NAD(P)-binding protein</fullName>
    </submittedName>
</protein>
<feature type="coiled-coil region" evidence="1">
    <location>
        <begin position="20"/>
        <end position="79"/>
    </location>
</feature>
<dbReference type="GO" id="GO:0044877">
    <property type="term" value="F:protein-containing complex binding"/>
    <property type="evidence" value="ECO:0007669"/>
    <property type="project" value="TreeGrafter"/>
</dbReference>